<sequence length="470" mass="52577">MSQEEQEKQGTGVRDVFDILLKAPSERLVSLTLQLGESPEDDVIHVLCLIILQREERVLNKLQMLKDNGLAKHLGERWRMSGGKLEAFRDNCGDLQEFTVESLAVLARIFKVLSERSLCDQNLRNLAYQRAVSVDGQKYDPLREEARNVCGPQFEELMCSSRDLLSGPDPQRNLDETLQITNRSERGYSLASPLEAGSSMPSYPTHLEISIPPTALFEVDKISPEAIDQPQLNTCLLERGQSHSSEELKSNEPAPLETKKDSKMHTPPSALCSKSDIPIITPTQATKPSSLPNCELPTAANTCVPKVPVRDDLHESEAAEEEEAIFYAFVILHSPEDIDVAESMRERMETVTGYEGVTFSEFAIPGKSTLRCVEDAINNSAFTLLLLTRNFNTRMLQTETDTALINSINNKYKHNTVIPLVPRENSLPRKSMPMVLNTIVPLVENSSFDRKFTGRGRLQRSVPTASKHPY</sequence>
<feature type="region of interest" description="Disordered" evidence="7">
    <location>
        <begin position="241"/>
        <end position="275"/>
    </location>
</feature>
<accession>A0A9N7V576</accession>
<name>A0A9N7V576_PLEPL</name>
<keyword evidence="5" id="KW-0391">Immunity</keyword>
<evidence type="ECO:0000313" key="9">
    <source>
        <dbReference type="EMBL" id="CAB1443032.1"/>
    </source>
</evidence>
<evidence type="ECO:0000256" key="7">
    <source>
        <dbReference type="SAM" id="MobiDB-lite"/>
    </source>
</evidence>
<evidence type="ECO:0000313" key="10">
    <source>
        <dbReference type="Proteomes" id="UP001153269"/>
    </source>
</evidence>
<keyword evidence="3" id="KW-0597">Phosphoprotein</keyword>
<dbReference type="PANTHER" id="PTHR47230">
    <property type="entry name" value="TIR DOMAIN-CONTAINING ADAPTER MOLECULE 1"/>
    <property type="match status" value="1"/>
</dbReference>
<dbReference type="SUPFAM" id="SSF52200">
    <property type="entry name" value="Toll/Interleukin receptor TIR domain"/>
    <property type="match status" value="1"/>
</dbReference>
<evidence type="ECO:0000256" key="2">
    <source>
        <dbReference type="ARBA" id="ARBA00022490"/>
    </source>
</evidence>
<feature type="region of interest" description="Disordered" evidence="7">
    <location>
        <begin position="180"/>
        <end position="199"/>
    </location>
</feature>
<proteinExistence type="predicted"/>
<dbReference type="InterPro" id="IPR046946">
    <property type="entry name" value="TCAM1/2"/>
</dbReference>
<evidence type="ECO:0000256" key="1">
    <source>
        <dbReference type="ARBA" id="ARBA00004496"/>
    </source>
</evidence>
<feature type="domain" description="TIR" evidence="8">
    <location>
        <begin position="325"/>
        <end position="466"/>
    </location>
</feature>
<gene>
    <name evidence="9" type="ORF">PLEPLA_LOCUS30747</name>
</gene>
<dbReference type="GO" id="GO:0006954">
    <property type="term" value="P:inflammatory response"/>
    <property type="evidence" value="ECO:0007669"/>
    <property type="project" value="UniProtKB-KW"/>
</dbReference>
<evidence type="ECO:0000256" key="3">
    <source>
        <dbReference type="ARBA" id="ARBA00022553"/>
    </source>
</evidence>
<dbReference type="InterPro" id="IPR040886">
    <property type="entry name" value="TRIF_N"/>
</dbReference>
<dbReference type="InterPro" id="IPR035897">
    <property type="entry name" value="Toll_tir_struct_dom_sf"/>
</dbReference>
<keyword evidence="4" id="KW-0399">Innate immunity</keyword>
<dbReference type="AlphaFoldDB" id="A0A9N7V576"/>
<evidence type="ECO:0000256" key="5">
    <source>
        <dbReference type="ARBA" id="ARBA00022859"/>
    </source>
</evidence>
<evidence type="ECO:0000256" key="6">
    <source>
        <dbReference type="ARBA" id="ARBA00023198"/>
    </source>
</evidence>
<dbReference type="GO" id="GO:0043123">
    <property type="term" value="P:positive regulation of canonical NF-kappaB signal transduction"/>
    <property type="evidence" value="ECO:0007669"/>
    <property type="project" value="TreeGrafter"/>
</dbReference>
<dbReference type="GO" id="GO:0005768">
    <property type="term" value="C:endosome"/>
    <property type="evidence" value="ECO:0007669"/>
    <property type="project" value="TreeGrafter"/>
</dbReference>
<dbReference type="Gene3D" id="1.25.40.780">
    <property type="match status" value="1"/>
</dbReference>
<dbReference type="Gene3D" id="3.40.50.10140">
    <property type="entry name" value="Toll/interleukin-1 receptor homology (TIR) domain"/>
    <property type="match status" value="1"/>
</dbReference>
<protein>
    <recommendedName>
        <fullName evidence="8">TIR domain-containing protein</fullName>
    </recommendedName>
</protein>
<keyword evidence="2" id="KW-0963">Cytoplasm</keyword>
<keyword evidence="10" id="KW-1185">Reference proteome</keyword>
<feature type="compositionally biased region" description="Basic and acidic residues" evidence="7">
    <location>
        <begin position="241"/>
        <end position="250"/>
    </location>
</feature>
<dbReference type="PANTHER" id="PTHR47230:SF1">
    <property type="entry name" value="TIR DOMAIN-CONTAINING ADAPTER MOLECULE 1"/>
    <property type="match status" value="1"/>
</dbReference>
<dbReference type="EMBL" id="CADEAL010002990">
    <property type="protein sequence ID" value="CAB1443032.1"/>
    <property type="molecule type" value="Genomic_DNA"/>
</dbReference>
<keyword evidence="6" id="KW-0395">Inflammatory response</keyword>
<dbReference type="GO" id="GO:0035591">
    <property type="term" value="F:signaling adaptor activity"/>
    <property type="evidence" value="ECO:0007669"/>
    <property type="project" value="TreeGrafter"/>
</dbReference>
<dbReference type="Pfam" id="PF17798">
    <property type="entry name" value="TRIF-NTD"/>
    <property type="match status" value="1"/>
</dbReference>
<organism evidence="9 10">
    <name type="scientific">Pleuronectes platessa</name>
    <name type="common">European plaice</name>
    <dbReference type="NCBI Taxonomy" id="8262"/>
    <lineage>
        <taxon>Eukaryota</taxon>
        <taxon>Metazoa</taxon>
        <taxon>Chordata</taxon>
        <taxon>Craniata</taxon>
        <taxon>Vertebrata</taxon>
        <taxon>Euteleostomi</taxon>
        <taxon>Actinopterygii</taxon>
        <taxon>Neopterygii</taxon>
        <taxon>Teleostei</taxon>
        <taxon>Neoteleostei</taxon>
        <taxon>Acanthomorphata</taxon>
        <taxon>Carangaria</taxon>
        <taxon>Pleuronectiformes</taxon>
        <taxon>Pleuronectoidei</taxon>
        <taxon>Pleuronectidae</taxon>
        <taxon>Pleuronectes</taxon>
    </lineage>
</organism>
<dbReference type="GO" id="GO:0045087">
    <property type="term" value="P:innate immune response"/>
    <property type="evidence" value="ECO:0007669"/>
    <property type="project" value="UniProtKB-KW"/>
</dbReference>
<dbReference type="GO" id="GO:0035666">
    <property type="term" value="P:TRIF-dependent toll-like receptor signaling pathway"/>
    <property type="evidence" value="ECO:0007669"/>
    <property type="project" value="InterPro"/>
</dbReference>
<comment type="subcellular location">
    <subcellularLocation>
        <location evidence="1">Cytoplasm</location>
    </subcellularLocation>
</comment>
<dbReference type="Proteomes" id="UP001153269">
    <property type="component" value="Unassembled WGS sequence"/>
</dbReference>
<comment type="caution">
    <text evidence="9">The sequence shown here is derived from an EMBL/GenBank/DDBJ whole genome shotgun (WGS) entry which is preliminary data.</text>
</comment>
<evidence type="ECO:0000259" key="8">
    <source>
        <dbReference type="PROSITE" id="PS50104"/>
    </source>
</evidence>
<reference evidence="9" key="1">
    <citation type="submission" date="2020-03" db="EMBL/GenBank/DDBJ databases">
        <authorList>
            <person name="Weist P."/>
        </authorList>
    </citation>
    <scope>NUCLEOTIDE SEQUENCE</scope>
</reference>
<dbReference type="PROSITE" id="PS50104">
    <property type="entry name" value="TIR"/>
    <property type="match status" value="1"/>
</dbReference>
<evidence type="ECO:0000256" key="4">
    <source>
        <dbReference type="ARBA" id="ARBA00022588"/>
    </source>
</evidence>
<dbReference type="GO" id="GO:0032481">
    <property type="term" value="P:positive regulation of type I interferon production"/>
    <property type="evidence" value="ECO:0007669"/>
    <property type="project" value="TreeGrafter"/>
</dbReference>
<dbReference type="InterPro" id="IPR000157">
    <property type="entry name" value="TIR_dom"/>
</dbReference>